<feature type="domain" description="ENPP1-3/EXOG-like endonuclease/phosphodiesterase" evidence="4">
    <location>
        <begin position="36"/>
        <end position="221"/>
    </location>
</feature>
<dbReference type="Gene3D" id="3.40.570.10">
    <property type="entry name" value="Extracellular Endonuclease, subunit A"/>
    <property type="match status" value="1"/>
</dbReference>
<dbReference type="GO" id="GO:0046872">
    <property type="term" value="F:metal ion binding"/>
    <property type="evidence" value="ECO:0007669"/>
    <property type="project" value="UniProtKB-KW"/>
</dbReference>
<dbReference type="Pfam" id="PF01223">
    <property type="entry name" value="Endonuclease_NS"/>
    <property type="match status" value="1"/>
</dbReference>
<proteinExistence type="predicted"/>
<evidence type="ECO:0000256" key="2">
    <source>
        <dbReference type="PIRSR" id="PIRSR640255-2"/>
    </source>
</evidence>
<accession>A0A4Q0ZDQ1</accession>
<keyword evidence="6" id="KW-0540">Nuclease</keyword>
<evidence type="ECO:0000259" key="5">
    <source>
        <dbReference type="SMART" id="SM00892"/>
    </source>
</evidence>
<dbReference type="OrthoDB" id="5365906at2"/>
<dbReference type="InterPro" id="IPR001604">
    <property type="entry name" value="Endo_G_ENPP1-like_dom"/>
</dbReference>
<feature type="signal peptide" evidence="3">
    <location>
        <begin position="1"/>
        <end position="18"/>
    </location>
</feature>
<evidence type="ECO:0000313" key="6">
    <source>
        <dbReference type="EMBL" id="RXJ84072.1"/>
    </source>
</evidence>
<gene>
    <name evidence="6" type="ORF">CRU90_06635</name>
</gene>
<dbReference type="SUPFAM" id="SSF54060">
    <property type="entry name" value="His-Me finger endonucleases"/>
    <property type="match status" value="1"/>
</dbReference>
<feature type="domain" description="DNA/RNA non-specific endonuclease/pyrophosphatase/phosphodiesterase" evidence="5">
    <location>
        <begin position="35"/>
        <end position="211"/>
    </location>
</feature>
<dbReference type="SMART" id="SM00477">
    <property type="entry name" value="NUC"/>
    <property type="match status" value="1"/>
</dbReference>
<feature type="active site" description="Proton acceptor" evidence="1">
    <location>
        <position position="101"/>
    </location>
</feature>
<dbReference type="InterPro" id="IPR044925">
    <property type="entry name" value="His-Me_finger_sf"/>
</dbReference>
<evidence type="ECO:0000313" key="7">
    <source>
        <dbReference type="Proteomes" id="UP000290870"/>
    </source>
</evidence>
<keyword evidence="6" id="KW-0378">Hydrolase</keyword>
<dbReference type="GO" id="GO:0016787">
    <property type="term" value="F:hydrolase activity"/>
    <property type="evidence" value="ECO:0007669"/>
    <property type="project" value="InterPro"/>
</dbReference>
<dbReference type="RefSeq" id="WP_128986502.1">
    <property type="nucleotide sequence ID" value="NZ_PDJZ01000006.1"/>
</dbReference>
<dbReference type="InterPro" id="IPR040255">
    <property type="entry name" value="Non-specific_endonuclease"/>
</dbReference>
<keyword evidence="2" id="KW-0479">Metal-binding</keyword>
<dbReference type="GO" id="GO:0003676">
    <property type="term" value="F:nucleic acid binding"/>
    <property type="evidence" value="ECO:0007669"/>
    <property type="project" value="InterPro"/>
</dbReference>
<organism evidence="6 7">
    <name type="scientific">Arcobacter cloacae</name>
    <dbReference type="NCBI Taxonomy" id="1054034"/>
    <lineage>
        <taxon>Bacteria</taxon>
        <taxon>Pseudomonadati</taxon>
        <taxon>Campylobacterota</taxon>
        <taxon>Epsilonproteobacteria</taxon>
        <taxon>Campylobacterales</taxon>
        <taxon>Arcobacteraceae</taxon>
        <taxon>Arcobacter</taxon>
    </lineage>
</organism>
<reference evidence="6 7" key="1">
    <citation type="submission" date="2017-10" db="EMBL/GenBank/DDBJ databases">
        <title>Genomics of the genus Arcobacter.</title>
        <authorList>
            <person name="Perez-Cataluna A."/>
            <person name="Figueras M.J."/>
        </authorList>
    </citation>
    <scope>NUCLEOTIDE SEQUENCE [LARGE SCALE GENOMIC DNA]</scope>
    <source>
        <strain evidence="6 7">F26</strain>
    </source>
</reference>
<name>A0A4Q0ZDQ1_9BACT</name>
<keyword evidence="6" id="KW-0255">Endonuclease</keyword>
<protein>
    <submittedName>
        <fullName evidence="6">Endonuclease</fullName>
    </submittedName>
</protein>
<feature type="binding site" evidence="2">
    <location>
        <position position="133"/>
    </location>
    <ligand>
        <name>Mg(2+)</name>
        <dbReference type="ChEBI" id="CHEBI:18420"/>
        <note>catalytic</note>
    </ligand>
</feature>
<evidence type="ECO:0000259" key="4">
    <source>
        <dbReference type="SMART" id="SM00477"/>
    </source>
</evidence>
<comment type="caution">
    <text evidence="6">The sequence shown here is derived from an EMBL/GenBank/DDBJ whole genome shotgun (WGS) entry which is preliminary data.</text>
</comment>
<dbReference type="AlphaFoldDB" id="A0A4Q0ZDQ1"/>
<keyword evidence="3" id="KW-0732">Signal</keyword>
<dbReference type="PANTHER" id="PTHR13966:SF5">
    <property type="entry name" value="ENDONUCLEASE G, MITOCHONDRIAL"/>
    <property type="match status" value="1"/>
</dbReference>
<dbReference type="SMART" id="SM00892">
    <property type="entry name" value="Endonuclease_NS"/>
    <property type="match status" value="1"/>
</dbReference>
<evidence type="ECO:0000256" key="3">
    <source>
        <dbReference type="SAM" id="SignalP"/>
    </source>
</evidence>
<feature type="chain" id="PRO_5020959630" evidence="3">
    <location>
        <begin position="19"/>
        <end position="221"/>
    </location>
</feature>
<evidence type="ECO:0000256" key="1">
    <source>
        <dbReference type="PIRSR" id="PIRSR640255-1"/>
    </source>
</evidence>
<dbReference type="Proteomes" id="UP000290870">
    <property type="component" value="Unassembled WGS sequence"/>
</dbReference>
<sequence>MIKKTFLFLIFFPFLLKAVDVTNFIDKSKCDQIIDKQLYSICYSYKYKGALSGWTRLDGNLVGKKDIKERPKFYNEDSIPMKYRTKSSDYTGFGEDWNRGHFIVSDADFDYDIKALNKTYSMANIIPQSSIINQKTWTKVERYGRMVSQKLGYVNSISIARYDNPNSKIKNNIVIPTKLYRIYYNNEAKFEKCFEYENRLDVDYKNDKLKNHEISCKILKI</sequence>
<dbReference type="InterPro" id="IPR044929">
    <property type="entry name" value="DNA/RNA_non-sp_Endonuclease_sf"/>
</dbReference>
<dbReference type="EMBL" id="PDJZ01000006">
    <property type="protein sequence ID" value="RXJ84072.1"/>
    <property type="molecule type" value="Genomic_DNA"/>
</dbReference>
<dbReference type="PANTHER" id="PTHR13966">
    <property type="entry name" value="ENDONUCLEASE RELATED"/>
    <property type="match status" value="1"/>
</dbReference>
<dbReference type="InterPro" id="IPR020821">
    <property type="entry name" value="ENPP1-3/EXOG-like_nuc-like"/>
</dbReference>
<dbReference type="GO" id="GO:0004519">
    <property type="term" value="F:endonuclease activity"/>
    <property type="evidence" value="ECO:0007669"/>
    <property type="project" value="UniProtKB-KW"/>
</dbReference>